<dbReference type="GeneID" id="14869249"/>
<reference evidence="2" key="1">
    <citation type="journal article" date="2011" name="Genome Res.">
        <title>Phylogeny-wide analysis of social amoeba genomes highlights ancient origins for complex intercellular communication.</title>
        <authorList>
            <person name="Heidel A.J."/>
            <person name="Lawal H.M."/>
            <person name="Felder M."/>
            <person name="Schilde C."/>
            <person name="Helps N.R."/>
            <person name="Tunggal B."/>
            <person name="Rivero F."/>
            <person name="John U."/>
            <person name="Schleicher M."/>
            <person name="Eichinger L."/>
            <person name="Platzer M."/>
            <person name="Noegel A.A."/>
            <person name="Schaap P."/>
            <person name="Gloeckner G."/>
        </authorList>
    </citation>
    <scope>NUCLEOTIDE SEQUENCE [LARGE SCALE GENOMIC DNA]</scope>
    <source>
        <strain evidence="2">SH3</strain>
    </source>
</reference>
<dbReference type="Proteomes" id="UP000007797">
    <property type="component" value="Unassembled WGS sequence"/>
</dbReference>
<accession>F4Q359</accession>
<dbReference type="AlphaFoldDB" id="F4Q359"/>
<proteinExistence type="predicted"/>
<evidence type="ECO:0000313" key="2">
    <source>
        <dbReference type="Proteomes" id="UP000007797"/>
    </source>
</evidence>
<dbReference type="EMBL" id="GL883021">
    <property type="protein sequence ID" value="EGG16781.1"/>
    <property type="molecule type" value="Genomic_DNA"/>
</dbReference>
<sequence>MSYNPKVQGWSISSFTLNVVVVGGFTHSSDSIIFDGQSNFEQSLYDLLSISLTQSFVMIKGVTVSGTSRQIEHSLSPLFDLKVELMGG</sequence>
<dbReference type="KEGG" id="dfa:DFA_07759"/>
<keyword evidence="2" id="KW-1185">Reference proteome</keyword>
<dbReference type="RefSeq" id="XP_004355255.1">
    <property type="nucleotide sequence ID" value="XM_004355203.1"/>
</dbReference>
<gene>
    <name evidence="1" type="ORF">DFA_07759</name>
</gene>
<protein>
    <submittedName>
        <fullName evidence="1">Uncharacterized protein</fullName>
    </submittedName>
</protein>
<evidence type="ECO:0000313" key="1">
    <source>
        <dbReference type="EMBL" id="EGG16781.1"/>
    </source>
</evidence>
<organism evidence="1 2">
    <name type="scientific">Cavenderia fasciculata</name>
    <name type="common">Slime mold</name>
    <name type="synonym">Dictyostelium fasciculatum</name>
    <dbReference type="NCBI Taxonomy" id="261658"/>
    <lineage>
        <taxon>Eukaryota</taxon>
        <taxon>Amoebozoa</taxon>
        <taxon>Evosea</taxon>
        <taxon>Eumycetozoa</taxon>
        <taxon>Dictyostelia</taxon>
        <taxon>Acytosteliales</taxon>
        <taxon>Cavenderiaceae</taxon>
        <taxon>Cavenderia</taxon>
    </lineage>
</organism>
<name>F4Q359_CACFS</name>